<evidence type="ECO:0000313" key="2">
    <source>
        <dbReference type="EMBL" id="GJN04262.1"/>
    </source>
</evidence>
<dbReference type="AlphaFoldDB" id="A0AAV5D0J9"/>
<dbReference type="SUPFAM" id="SSF53098">
    <property type="entry name" value="Ribonuclease H-like"/>
    <property type="match status" value="1"/>
</dbReference>
<sequence length="86" mass="9332">MHPKPGWVKVNADGAFIEQTGKAGVGVIAQDHTGQVILATWRALLRCASVVEEEMLACLEGIRLAGEWVHAPIILESDCVRLIQTL</sequence>
<accession>A0AAV5D0J9</accession>
<dbReference type="GO" id="GO:0003676">
    <property type="term" value="F:nucleic acid binding"/>
    <property type="evidence" value="ECO:0007669"/>
    <property type="project" value="InterPro"/>
</dbReference>
<dbReference type="Proteomes" id="UP001054889">
    <property type="component" value="Unassembled WGS sequence"/>
</dbReference>
<dbReference type="PANTHER" id="PTHR47723:SF24">
    <property type="entry name" value="RNASE H TYPE-1 DOMAIN-CONTAINING PROTEIN"/>
    <property type="match status" value="1"/>
</dbReference>
<protein>
    <recommendedName>
        <fullName evidence="1">RNase H type-1 domain-containing protein</fullName>
    </recommendedName>
</protein>
<evidence type="ECO:0000313" key="3">
    <source>
        <dbReference type="Proteomes" id="UP001054889"/>
    </source>
</evidence>
<reference evidence="2" key="2">
    <citation type="submission" date="2021-12" db="EMBL/GenBank/DDBJ databases">
        <title>Resequencing data analysis of finger millet.</title>
        <authorList>
            <person name="Hatakeyama M."/>
            <person name="Aluri S."/>
            <person name="Balachadran M.T."/>
            <person name="Sivarajan S.R."/>
            <person name="Poveda L."/>
            <person name="Shimizu-Inatsugi R."/>
            <person name="Schlapbach R."/>
            <person name="Sreeman S.M."/>
            <person name="Shimizu K.K."/>
        </authorList>
    </citation>
    <scope>NUCLEOTIDE SEQUENCE</scope>
</reference>
<dbReference type="EMBL" id="BQKI01000010">
    <property type="protein sequence ID" value="GJN04262.1"/>
    <property type="molecule type" value="Genomic_DNA"/>
</dbReference>
<dbReference type="InterPro" id="IPR012337">
    <property type="entry name" value="RNaseH-like_sf"/>
</dbReference>
<organism evidence="2 3">
    <name type="scientific">Eleusine coracana subsp. coracana</name>
    <dbReference type="NCBI Taxonomy" id="191504"/>
    <lineage>
        <taxon>Eukaryota</taxon>
        <taxon>Viridiplantae</taxon>
        <taxon>Streptophyta</taxon>
        <taxon>Embryophyta</taxon>
        <taxon>Tracheophyta</taxon>
        <taxon>Spermatophyta</taxon>
        <taxon>Magnoliopsida</taxon>
        <taxon>Liliopsida</taxon>
        <taxon>Poales</taxon>
        <taxon>Poaceae</taxon>
        <taxon>PACMAD clade</taxon>
        <taxon>Chloridoideae</taxon>
        <taxon>Cynodonteae</taxon>
        <taxon>Eleusininae</taxon>
        <taxon>Eleusine</taxon>
    </lineage>
</organism>
<reference evidence="2" key="1">
    <citation type="journal article" date="2018" name="DNA Res.">
        <title>Multiple hybrid de novo genome assembly of finger millet, an orphan allotetraploid crop.</title>
        <authorList>
            <person name="Hatakeyama M."/>
            <person name="Aluri S."/>
            <person name="Balachadran M.T."/>
            <person name="Sivarajan S.R."/>
            <person name="Patrignani A."/>
            <person name="Gruter S."/>
            <person name="Poveda L."/>
            <person name="Shimizu-Inatsugi R."/>
            <person name="Baeten J."/>
            <person name="Francoijs K.J."/>
            <person name="Nataraja K.N."/>
            <person name="Reddy Y.A.N."/>
            <person name="Phadnis S."/>
            <person name="Ravikumar R.L."/>
            <person name="Schlapbach R."/>
            <person name="Sreeman S.M."/>
            <person name="Shimizu K.K."/>
        </authorList>
    </citation>
    <scope>NUCLEOTIDE SEQUENCE</scope>
</reference>
<dbReference type="Gene3D" id="3.30.420.10">
    <property type="entry name" value="Ribonuclease H-like superfamily/Ribonuclease H"/>
    <property type="match status" value="1"/>
</dbReference>
<dbReference type="Pfam" id="PF13456">
    <property type="entry name" value="RVT_3"/>
    <property type="match status" value="1"/>
</dbReference>
<dbReference type="InterPro" id="IPR044730">
    <property type="entry name" value="RNase_H-like_dom_plant"/>
</dbReference>
<dbReference type="InterPro" id="IPR002156">
    <property type="entry name" value="RNaseH_domain"/>
</dbReference>
<gene>
    <name evidence="2" type="primary">ga21795</name>
    <name evidence="2" type="ORF">PR202_ga21795</name>
</gene>
<dbReference type="InterPro" id="IPR036397">
    <property type="entry name" value="RNaseH_sf"/>
</dbReference>
<dbReference type="PANTHER" id="PTHR47723">
    <property type="entry name" value="OS05G0353850 PROTEIN"/>
    <property type="match status" value="1"/>
</dbReference>
<dbReference type="GO" id="GO:0004523">
    <property type="term" value="F:RNA-DNA hybrid ribonuclease activity"/>
    <property type="evidence" value="ECO:0007669"/>
    <property type="project" value="InterPro"/>
</dbReference>
<dbReference type="InterPro" id="IPR053151">
    <property type="entry name" value="RNase_H-like"/>
</dbReference>
<feature type="domain" description="RNase H type-1" evidence="1">
    <location>
        <begin position="11"/>
        <end position="85"/>
    </location>
</feature>
<comment type="caution">
    <text evidence="2">The sequence shown here is derived from an EMBL/GenBank/DDBJ whole genome shotgun (WGS) entry which is preliminary data.</text>
</comment>
<evidence type="ECO:0000259" key="1">
    <source>
        <dbReference type="Pfam" id="PF13456"/>
    </source>
</evidence>
<dbReference type="CDD" id="cd06222">
    <property type="entry name" value="RNase_H_like"/>
    <property type="match status" value="1"/>
</dbReference>
<name>A0AAV5D0J9_ELECO</name>
<proteinExistence type="predicted"/>
<keyword evidence="3" id="KW-1185">Reference proteome</keyword>